<feature type="transmembrane region" description="Helical" evidence="1">
    <location>
        <begin position="34"/>
        <end position="57"/>
    </location>
</feature>
<dbReference type="PATRIC" id="fig|883078.3.peg.2084"/>
<evidence type="ECO:0000313" key="2">
    <source>
        <dbReference type="EMBL" id="EKS38189.1"/>
    </source>
</evidence>
<gene>
    <name evidence="2" type="ORF">HMPREF9695_02029</name>
</gene>
<keyword evidence="1" id="KW-0472">Membrane</keyword>
<keyword evidence="1" id="KW-1133">Transmembrane helix</keyword>
<keyword evidence="1" id="KW-0812">Transmembrane</keyword>
<dbReference type="Proteomes" id="UP000001096">
    <property type="component" value="Unassembled WGS sequence"/>
</dbReference>
<dbReference type="HOGENOM" id="CLU_147164_0_0_5"/>
<reference evidence="2 3" key="1">
    <citation type="submission" date="2012-04" db="EMBL/GenBank/DDBJ databases">
        <title>The Genome Sequence of Afipia broomeae ATCC 49717.</title>
        <authorList>
            <consortium name="The Broad Institute Genome Sequencing Platform"/>
            <person name="Earl A."/>
            <person name="Ward D."/>
            <person name="Feldgarden M."/>
            <person name="Gevers D."/>
            <person name="Huys G."/>
            <person name="Walker B."/>
            <person name="Young S.K."/>
            <person name="Zeng Q."/>
            <person name="Gargeya S."/>
            <person name="Fitzgerald M."/>
            <person name="Haas B."/>
            <person name="Abouelleil A."/>
            <person name="Alvarado L."/>
            <person name="Arachchi H.M."/>
            <person name="Berlin A."/>
            <person name="Chapman S.B."/>
            <person name="Goldberg J."/>
            <person name="Griggs A."/>
            <person name="Gujja S."/>
            <person name="Hansen M."/>
            <person name="Howarth C."/>
            <person name="Imamovic A."/>
            <person name="Larimer J."/>
            <person name="McCowen C."/>
            <person name="Montmayeur A."/>
            <person name="Murphy C."/>
            <person name="Neiman D."/>
            <person name="Pearson M."/>
            <person name="Priest M."/>
            <person name="Roberts A."/>
            <person name="Saif S."/>
            <person name="Shea T."/>
            <person name="Sisk P."/>
            <person name="Sykes S."/>
            <person name="Wortman J."/>
            <person name="Nusbaum C."/>
            <person name="Birren B."/>
        </authorList>
    </citation>
    <scope>NUCLEOTIDE SEQUENCE [LARGE SCALE GENOMIC DNA]</scope>
    <source>
        <strain evidence="2 3">ATCC 49717</strain>
    </source>
</reference>
<evidence type="ECO:0000313" key="3">
    <source>
        <dbReference type="Proteomes" id="UP000001096"/>
    </source>
</evidence>
<sequence length="148" mass="15601">MGVAFGGFAVPSPHGNSLMGFQMAATRIRSIGRWAAFVALYALVFNVMLTSALLASISPLKFNALHELCLNGSSAIPDADGNSDSAKPIVRCPLCLSSAVATADQPPQTPALAIRIALRVLFEPAPNDHVTVRFAESDHQPRGPPHLS</sequence>
<evidence type="ECO:0008006" key="4">
    <source>
        <dbReference type="Google" id="ProtNLM"/>
    </source>
</evidence>
<name>K8PBT8_9BRAD</name>
<organism evidence="2 3">
    <name type="scientific">Afipia broomeae ATCC 49717</name>
    <dbReference type="NCBI Taxonomy" id="883078"/>
    <lineage>
        <taxon>Bacteria</taxon>
        <taxon>Pseudomonadati</taxon>
        <taxon>Pseudomonadota</taxon>
        <taxon>Alphaproteobacteria</taxon>
        <taxon>Hyphomicrobiales</taxon>
        <taxon>Nitrobacteraceae</taxon>
        <taxon>Afipia</taxon>
    </lineage>
</organism>
<dbReference type="EMBL" id="AGWX01000003">
    <property type="protein sequence ID" value="EKS38189.1"/>
    <property type="molecule type" value="Genomic_DNA"/>
</dbReference>
<dbReference type="eggNOG" id="ENOG502ZE22">
    <property type="taxonomic scope" value="Bacteria"/>
</dbReference>
<protein>
    <recommendedName>
        <fullName evidence="4">DUF2946 domain-containing protein</fullName>
    </recommendedName>
</protein>
<evidence type="ECO:0000256" key="1">
    <source>
        <dbReference type="SAM" id="Phobius"/>
    </source>
</evidence>
<dbReference type="AlphaFoldDB" id="K8PBT8"/>
<proteinExistence type="predicted"/>
<keyword evidence="3" id="KW-1185">Reference proteome</keyword>
<accession>K8PBT8</accession>
<comment type="caution">
    <text evidence="2">The sequence shown here is derived from an EMBL/GenBank/DDBJ whole genome shotgun (WGS) entry which is preliminary data.</text>
</comment>